<accession>A0A6C0REL4</accession>
<dbReference type="Proteomes" id="UP000474630">
    <property type="component" value="Chromosome"/>
</dbReference>
<dbReference type="EMBL" id="CP048409">
    <property type="protein sequence ID" value="QIA09148.1"/>
    <property type="molecule type" value="Genomic_DNA"/>
</dbReference>
<dbReference type="AlphaFoldDB" id="A0A6C0REL4"/>
<proteinExistence type="predicted"/>
<evidence type="ECO:0000313" key="2">
    <source>
        <dbReference type="Proteomes" id="UP000474630"/>
    </source>
</evidence>
<name>A0A6C0REL4_9BACT</name>
<protein>
    <submittedName>
        <fullName evidence="1">Uncharacterized protein</fullName>
    </submittedName>
</protein>
<evidence type="ECO:0000313" key="1">
    <source>
        <dbReference type="EMBL" id="QIA09148.1"/>
    </source>
</evidence>
<dbReference type="PROSITE" id="PS51257">
    <property type="entry name" value="PROKAR_LIPOPROTEIN"/>
    <property type="match status" value="1"/>
</dbReference>
<sequence length="302" mass="32611">MKKSKLLYILGIFLILLSCEPIEERELMGEIAPISSIQVEASGITTGSNRIILKNNTLQYNIVWDYIIDKSTKQTDTIDLPFLGNQDIIAHAFTDGGMVDVPISVDITSIDYPLDEQWNLLAGSDVEGKTWVWAGDNPYATTSILGFPEPAVWGLGGGSTATLPDGALFALGTTSIQYVVPQYFMVSGDAVGKMKFDLNGAANYTYTDMSDPENPVVKNGSFVLKLKDPSFADYNSNPSQVTLVGAPIILKTVAGAMAGQAGTPADPVTFDIVKLTENELHLRSSGPGVSLVWLLKREGYSY</sequence>
<reference evidence="1 2" key="1">
    <citation type="submission" date="2020-02" db="EMBL/GenBank/DDBJ databases">
        <title>Genome sequencing for Draconibacterium sp. strain M1.</title>
        <authorList>
            <person name="Park S.-J."/>
        </authorList>
    </citation>
    <scope>NUCLEOTIDE SEQUENCE [LARGE SCALE GENOMIC DNA]</scope>
    <source>
        <strain evidence="1 2">M1</strain>
    </source>
</reference>
<keyword evidence="2" id="KW-1185">Reference proteome</keyword>
<dbReference type="KEGG" id="drc:G0Q07_16120"/>
<organism evidence="1 2">
    <name type="scientific">Draconibacterium halophilum</name>
    <dbReference type="NCBI Taxonomy" id="2706887"/>
    <lineage>
        <taxon>Bacteria</taxon>
        <taxon>Pseudomonadati</taxon>
        <taxon>Bacteroidota</taxon>
        <taxon>Bacteroidia</taxon>
        <taxon>Marinilabiliales</taxon>
        <taxon>Prolixibacteraceae</taxon>
        <taxon>Draconibacterium</taxon>
    </lineage>
</organism>
<gene>
    <name evidence="1" type="ORF">G0Q07_16120</name>
</gene>
<dbReference type="RefSeq" id="WP_163348112.1">
    <property type="nucleotide sequence ID" value="NZ_CP048409.1"/>
</dbReference>